<reference evidence="2" key="1">
    <citation type="submission" date="2011-09" db="EMBL/GenBank/DDBJ databases">
        <title>A novel amdA gene encoded by the newly isolated Variovorax sp. HH01 strain defines a novel class of cofactor-less aryl malonic acid decarboxylase.</title>
        <authorList>
            <person name="Horn S."/>
            <person name="Maimanakos J."/>
            <person name="Streit W.R."/>
        </authorList>
    </citation>
    <scope>NUCLEOTIDE SEQUENCE</scope>
    <source>
        <strain evidence="2">HH01</strain>
    </source>
</reference>
<protein>
    <submittedName>
        <fullName evidence="2">Uncharacterized protein</fullName>
    </submittedName>
</protein>
<sequence length="77" mass="8476">MNTRRYPRTMDEAFGAYQRSSQCEIVPMPDERDGPSAADFVLYIVAVIAICVVVKFGDAPEPTNNQPSAQVASKEQP</sequence>
<accession>I3PCS8</accession>
<feature type="transmembrane region" description="Helical" evidence="1">
    <location>
        <begin position="40"/>
        <end position="57"/>
    </location>
</feature>
<keyword evidence="1" id="KW-1133">Transmembrane helix</keyword>
<dbReference type="AlphaFoldDB" id="I3PCS8"/>
<evidence type="ECO:0000256" key="1">
    <source>
        <dbReference type="SAM" id="Phobius"/>
    </source>
</evidence>
<keyword evidence="1" id="KW-0472">Membrane</keyword>
<organism evidence="2">
    <name type="scientific">Variovorax sp. HH01</name>
    <dbReference type="NCBI Taxonomy" id="1084736"/>
    <lineage>
        <taxon>Bacteria</taxon>
        <taxon>Pseudomonadati</taxon>
        <taxon>Pseudomonadota</taxon>
        <taxon>Betaproteobacteria</taxon>
        <taxon>Burkholderiales</taxon>
        <taxon>Comamonadaceae</taxon>
        <taxon>Variovorax</taxon>
    </lineage>
</organism>
<gene>
    <name evidence="2" type="ORF">var108</name>
</gene>
<name>I3PCS8_9BURK</name>
<dbReference type="EMBL" id="JN646852">
    <property type="protein sequence ID" value="AER23985.1"/>
    <property type="molecule type" value="Genomic_DNA"/>
</dbReference>
<proteinExistence type="predicted"/>
<keyword evidence="1" id="KW-0812">Transmembrane</keyword>
<evidence type="ECO:0000313" key="2">
    <source>
        <dbReference type="EMBL" id="AER23985.1"/>
    </source>
</evidence>